<dbReference type="EMBL" id="BMEA01000004">
    <property type="protein sequence ID" value="GGB88343.1"/>
    <property type="molecule type" value="Genomic_DNA"/>
</dbReference>
<gene>
    <name evidence="1" type="ORF">GCM10011314_30180</name>
</gene>
<dbReference type="RefSeq" id="WP_035949405.1">
    <property type="nucleotide sequence ID" value="NZ_BMEA01000004.1"/>
</dbReference>
<dbReference type="Proteomes" id="UP000628079">
    <property type="component" value="Unassembled WGS sequence"/>
</dbReference>
<proteinExistence type="predicted"/>
<protein>
    <submittedName>
        <fullName evidence="1">Uncharacterized protein</fullName>
    </submittedName>
</protein>
<name>A0A8H9FVP0_9MICO</name>
<dbReference type="AlphaFoldDB" id="A0A8H9FVP0"/>
<accession>A0A8H9FVP0</accession>
<evidence type="ECO:0000313" key="2">
    <source>
        <dbReference type="Proteomes" id="UP000628079"/>
    </source>
</evidence>
<organism evidence="1 2">
    <name type="scientific">Knoellia flava</name>
    <dbReference type="NCBI Taxonomy" id="913969"/>
    <lineage>
        <taxon>Bacteria</taxon>
        <taxon>Bacillati</taxon>
        <taxon>Actinomycetota</taxon>
        <taxon>Actinomycetes</taxon>
        <taxon>Micrococcales</taxon>
        <taxon>Intrasporangiaceae</taxon>
        <taxon>Knoellia</taxon>
    </lineage>
</organism>
<reference evidence="1" key="2">
    <citation type="submission" date="2020-09" db="EMBL/GenBank/DDBJ databases">
        <authorList>
            <person name="Sun Q."/>
            <person name="Zhou Y."/>
        </authorList>
    </citation>
    <scope>NUCLEOTIDE SEQUENCE</scope>
    <source>
        <strain evidence="1">CGMCC 1.10749</strain>
    </source>
</reference>
<evidence type="ECO:0000313" key="1">
    <source>
        <dbReference type="EMBL" id="GGB88343.1"/>
    </source>
</evidence>
<sequence>MTTPEFLRSVRTATRARTHVRAHHRADVFRAATGNWCWSCRCGAGAHAGRTRTDHQWMSAAAVLHEAARPDA</sequence>
<reference evidence="1" key="1">
    <citation type="journal article" date="2014" name="Int. J. Syst. Evol. Microbiol.">
        <title>Complete genome sequence of Corynebacterium casei LMG S-19264T (=DSM 44701T), isolated from a smear-ripened cheese.</title>
        <authorList>
            <consortium name="US DOE Joint Genome Institute (JGI-PGF)"/>
            <person name="Walter F."/>
            <person name="Albersmeier A."/>
            <person name="Kalinowski J."/>
            <person name="Ruckert C."/>
        </authorList>
    </citation>
    <scope>NUCLEOTIDE SEQUENCE</scope>
    <source>
        <strain evidence="1">CGMCC 1.10749</strain>
    </source>
</reference>
<comment type="caution">
    <text evidence="1">The sequence shown here is derived from an EMBL/GenBank/DDBJ whole genome shotgun (WGS) entry which is preliminary data.</text>
</comment>